<dbReference type="PhylomeDB" id="B3RVE1"/>
<evidence type="ECO:0000256" key="6">
    <source>
        <dbReference type="ARBA" id="ARBA00044798"/>
    </source>
</evidence>
<evidence type="ECO:0000256" key="5">
    <source>
        <dbReference type="ARBA" id="ARBA00044506"/>
    </source>
</evidence>
<dbReference type="InterPro" id="IPR051885">
    <property type="entry name" value="CC_CF"/>
</dbReference>
<dbReference type="Proteomes" id="UP000009022">
    <property type="component" value="Unassembled WGS sequence"/>
</dbReference>
<evidence type="ECO:0000259" key="9">
    <source>
        <dbReference type="Pfam" id="PF13870"/>
    </source>
</evidence>
<dbReference type="PANTHER" id="PTHR15654:SF2">
    <property type="entry name" value="COILED-COIL DOMAIN-CONTAINING PROTEIN 113"/>
    <property type="match status" value="1"/>
</dbReference>
<gene>
    <name evidence="10" type="ORF">TRIADDRAFT_24214</name>
</gene>
<keyword evidence="2" id="KW-0970">Cilium biogenesis/degradation</keyword>
<dbReference type="OMA" id="MFESFIC"/>
<dbReference type="FunCoup" id="B3RVE1">
    <property type="interactions" value="91"/>
</dbReference>
<keyword evidence="11" id="KW-1185">Reference proteome</keyword>
<feature type="region of interest" description="Disordered" evidence="8">
    <location>
        <begin position="1"/>
        <end position="25"/>
    </location>
</feature>
<dbReference type="EMBL" id="DS985244">
    <property type="protein sequence ID" value="EDV25978.1"/>
    <property type="molecule type" value="Genomic_DNA"/>
</dbReference>
<reference evidence="10 11" key="1">
    <citation type="journal article" date="2008" name="Nature">
        <title>The Trichoplax genome and the nature of placozoans.</title>
        <authorList>
            <person name="Srivastava M."/>
            <person name="Begovic E."/>
            <person name="Chapman J."/>
            <person name="Putnam N.H."/>
            <person name="Hellsten U."/>
            <person name="Kawashima T."/>
            <person name="Kuo A."/>
            <person name="Mitros T."/>
            <person name="Salamov A."/>
            <person name="Carpenter M.L."/>
            <person name="Signorovitch A.Y."/>
            <person name="Moreno M.A."/>
            <person name="Kamm K."/>
            <person name="Grimwood J."/>
            <person name="Schmutz J."/>
            <person name="Shapiro H."/>
            <person name="Grigoriev I.V."/>
            <person name="Buss L.W."/>
            <person name="Schierwater B."/>
            <person name="Dellaporta S.L."/>
            <person name="Rokhsar D.S."/>
        </authorList>
    </citation>
    <scope>NUCLEOTIDE SEQUENCE [LARGE SCALE GENOMIC DNA]</scope>
    <source>
        <strain evidence="10 11">Grell-BS-1999</strain>
    </source>
</reference>
<organism evidence="10 11">
    <name type="scientific">Trichoplax adhaerens</name>
    <name type="common">Trichoplax reptans</name>
    <dbReference type="NCBI Taxonomy" id="10228"/>
    <lineage>
        <taxon>Eukaryota</taxon>
        <taxon>Metazoa</taxon>
        <taxon>Placozoa</taxon>
        <taxon>Uniplacotomia</taxon>
        <taxon>Trichoplacea</taxon>
        <taxon>Trichoplacidae</taxon>
        <taxon>Trichoplax</taxon>
    </lineage>
</organism>
<proteinExistence type="inferred from homology"/>
<feature type="compositionally biased region" description="Basic and acidic residues" evidence="8">
    <location>
        <begin position="1"/>
        <end position="11"/>
    </location>
</feature>
<dbReference type="GO" id="GO:0060271">
    <property type="term" value="P:cilium assembly"/>
    <property type="evidence" value="ECO:0000318"/>
    <property type="project" value="GO_Central"/>
</dbReference>
<protein>
    <recommendedName>
        <fullName evidence="6">Cilia- and flagella-associated protein 263</fullName>
    </recommendedName>
</protein>
<keyword evidence="3 7" id="KW-0175">Coiled coil</keyword>
<evidence type="ECO:0000313" key="10">
    <source>
        <dbReference type="EMBL" id="EDV25978.1"/>
    </source>
</evidence>
<dbReference type="PANTHER" id="PTHR15654">
    <property type="entry name" value="COILED-COIL DOMAIN-CONTAINING PROTEIN 113-RELATED"/>
    <property type="match status" value="1"/>
</dbReference>
<sequence length="393" mass="46023">MAAVLTEKDSSTDIVSTSSNDPEDFLNDLSDEDLKKLVDETLRNNEVLATETKMFEKYLKRVEPHLSQSKHIAAPLLPQLQLDAHTLNKKRSRMRGTSVTDRLSKLNAEQKCDIAAREIEELRDEIDKSKEDAEKVVDNHKAVMEEADIALAEIKKAMYEYNRDIVQGAVNDRTKKVMAEKVQRYFEEKIRQRDTLVEKLRLKNAALRAQKRKLNLQLKQKEEMGEVLHEVDFNQLKIENNQYLEKIDERNQELLRLKLMAANTLQILNSYRKKLHTLTLESNRLKTEIGQRHEILSKITVENDQVHHEKKMAESVNTNLKKQLADYKVPEIMEYVAERSNLYDLQKTVKSWERKVEIAEMALKTNKKTWTKIQTGNHLQNQWTQPHLEMLRK</sequence>
<dbReference type="InParanoid" id="B3RVE1"/>
<feature type="coiled-coil region" evidence="7">
    <location>
        <begin position="105"/>
        <end position="150"/>
    </location>
</feature>
<evidence type="ECO:0000256" key="1">
    <source>
        <dbReference type="ARBA" id="ARBA00004138"/>
    </source>
</evidence>
<dbReference type="InterPro" id="IPR025254">
    <property type="entry name" value="CCDC113/CCDC96_CC"/>
</dbReference>
<name>B3RVE1_TRIAD</name>
<dbReference type="eggNOG" id="ENOG502QU7J">
    <property type="taxonomic scope" value="Eukaryota"/>
</dbReference>
<dbReference type="STRING" id="10228.B3RVE1"/>
<dbReference type="GO" id="GO:0036064">
    <property type="term" value="C:ciliary basal body"/>
    <property type="evidence" value="ECO:0000318"/>
    <property type="project" value="GO_Central"/>
</dbReference>
<evidence type="ECO:0000256" key="4">
    <source>
        <dbReference type="ARBA" id="ARBA00023273"/>
    </source>
</evidence>
<comment type="subcellular location">
    <subcellularLocation>
        <location evidence="1">Cell projection</location>
        <location evidence="1">Cilium</location>
    </subcellularLocation>
</comment>
<evidence type="ECO:0000256" key="8">
    <source>
        <dbReference type="SAM" id="MobiDB-lite"/>
    </source>
</evidence>
<feature type="coiled-coil region" evidence="7">
    <location>
        <begin position="197"/>
        <end position="288"/>
    </location>
</feature>
<dbReference type="KEGG" id="tad:TRIADDRAFT_24214"/>
<evidence type="ECO:0000256" key="3">
    <source>
        <dbReference type="ARBA" id="ARBA00023054"/>
    </source>
</evidence>
<feature type="domain" description="CCDC113/CCDC96 coiled-coil" evidence="9">
    <location>
        <begin position="191"/>
        <end position="364"/>
    </location>
</feature>
<dbReference type="HOGENOM" id="CLU_046867_0_0_1"/>
<dbReference type="GeneID" id="6752732"/>
<keyword evidence="4" id="KW-0966">Cell projection</keyword>
<dbReference type="CTD" id="6752732"/>
<evidence type="ECO:0000313" key="11">
    <source>
        <dbReference type="Proteomes" id="UP000009022"/>
    </source>
</evidence>
<accession>B3RVE1</accession>
<dbReference type="OrthoDB" id="10259713at2759"/>
<dbReference type="AlphaFoldDB" id="B3RVE1"/>
<dbReference type="Pfam" id="PF13870">
    <property type="entry name" value="CCDC113_CCDC96_CC"/>
    <property type="match status" value="1"/>
</dbReference>
<dbReference type="GO" id="GO:0005930">
    <property type="term" value="C:axoneme"/>
    <property type="evidence" value="ECO:0000318"/>
    <property type="project" value="GO_Central"/>
</dbReference>
<comment type="similarity">
    <text evidence="5">Belongs to the CFAP263 family.</text>
</comment>
<evidence type="ECO:0000256" key="7">
    <source>
        <dbReference type="SAM" id="Coils"/>
    </source>
</evidence>
<dbReference type="RefSeq" id="XP_002112011.1">
    <property type="nucleotide sequence ID" value="XM_002111975.1"/>
</dbReference>
<evidence type="ECO:0000256" key="2">
    <source>
        <dbReference type="ARBA" id="ARBA00022794"/>
    </source>
</evidence>